<dbReference type="InterPro" id="IPR006501">
    <property type="entry name" value="Pectinesterase_inhib_dom"/>
</dbReference>
<dbReference type="GO" id="GO:0046910">
    <property type="term" value="F:pectinesterase inhibitor activity"/>
    <property type="evidence" value="ECO:0007669"/>
    <property type="project" value="InterPro"/>
</dbReference>
<dbReference type="Gene3D" id="1.20.140.40">
    <property type="entry name" value="Invertase/pectin methylesterase inhibitor family protein"/>
    <property type="match status" value="1"/>
</dbReference>
<evidence type="ECO:0000256" key="3">
    <source>
        <dbReference type="ARBA" id="ARBA00038471"/>
    </source>
</evidence>
<dbReference type="KEGG" id="jre:108998006"/>
<keyword evidence="1" id="KW-0732">Signal</keyword>
<dbReference type="AlphaFoldDB" id="A0A2I4FE78"/>
<keyword evidence="2" id="KW-1015">Disulfide bond</keyword>
<evidence type="ECO:0000313" key="4">
    <source>
        <dbReference type="Proteomes" id="UP000235220"/>
    </source>
</evidence>
<dbReference type="InterPro" id="IPR035513">
    <property type="entry name" value="Invertase/methylesterase_inhib"/>
</dbReference>
<dbReference type="Pfam" id="PF04043">
    <property type="entry name" value="PMEI"/>
    <property type="match status" value="1"/>
</dbReference>
<dbReference type="NCBIfam" id="TIGR01614">
    <property type="entry name" value="PME_inhib"/>
    <property type="match status" value="1"/>
</dbReference>
<dbReference type="InterPro" id="IPR034086">
    <property type="entry name" value="PMEI_plant"/>
</dbReference>
<dbReference type="SMART" id="SM00856">
    <property type="entry name" value="PMEI"/>
    <property type="match status" value="1"/>
</dbReference>
<dbReference type="Proteomes" id="UP000235220">
    <property type="component" value="Chromosome 2"/>
</dbReference>
<protein>
    <submittedName>
        <fullName evidence="5">Uncharacterized protein LOC108998006</fullName>
    </submittedName>
</protein>
<dbReference type="InterPro" id="IPR052421">
    <property type="entry name" value="PCW_Enzyme_Inhibitor"/>
</dbReference>
<accession>A0A2I4FE78</accession>
<name>A0A2I4FE78_JUGRE</name>
<dbReference type="Gramene" id="Jr02_09060_p1">
    <property type="protein sequence ID" value="cds.Jr02_09060_p1"/>
    <property type="gene ID" value="Jr02_09060"/>
</dbReference>
<dbReference type="PANTHER" id="PTHR36710">
    <property type="entry name" value="PECTINESTERASE INHIBITOR-LIKE"/>
    <property type="match status" value="1"/>
</dbReference>
<dbReference type="SUPFAM" id="SSF101148">
    <property type="entry name" value="Plant invertase/pectin methylesterase inhibitor"/>
    <property type="match status" value="1"/>
</dbReference>
<reference evidence="5" key="1">
    <citation type="submission" date="2025-08" db="UniProtKB">
        <authorList>
            <consortium name="RefSeq"/>
        </authorList>
    </citation>
    <scope>IDENTIFICATION</scope>
    <source>
        <tissue evidence="5">Leaves</tissue>
    </source>
</reference>
<dbReference type="GO" id="GO:0004857">
    <property type="term" value="F:enzyme inhibitor activity"/>
    <property type="evidence" value="ECO:0000318"/>
    <property type="project" value="GO_Central"/>
</dbReference>
<sequence length="182" mass="20214">MTTSFTVFIVLQLLLTPVPLLLLGQALNPVRGNDNLIEIECHNAEVPSTCIQCLKSDRRSKNSDRVGIAVIMLNCLQNHAMTLSTNMSELASGTADLTMKNVFEDCGRGFSSAYKELSSATSSLEKRKYDKAEMLVNEALEFELKCHSKIGSYGDKIPKDVVYGMKLYEDLSEATNRIVERL</sequence>
<dbReference type="PANTHER" id="PTHR36710:SF4">
    <property type="entry name" value="PLANT INVERTASE_PECTIN METHYLESTERASE INHIBITOR SUPERFAMILY PROTEIN"/>
    <property type="match status" value="1"/>
</dbReference>
<evidence type="ECO:0000256" key="2">
    <source>
        <dbReference type="ARBA" id="ARBA00023157"/>
    </source>
</evidence>
<keyword evidence="4" id="KW-1185">Reference proteome</keyword>
<dbReference type="OrthoDB" id="1866975at2759"/>
<comment type="similarity">
    <text evidence="3">Belongs to the PMEI family.</text>
</comment>
<evidence type="ECO:0000313" key="5">
    <source>
        <dbReference type="RefSeq" id="XP_018829959.1"/>
    </source>
</evidence>
<dbReference type="FunFam" id="1.20.140.40:FF:000008">
    <property type="entry name" value="Invertase/pectin methylesterase inhibitor family protein"/>
    <property type="match status" value="1"/>
</dbReference>
<evidence type="ECO:0000256" key="1">
    <source>
        <dbReference type="ARBA" id="ARBA00022729"/>
    </source>
</evidence>
<organism evidence="4 5">
    <name type="scientific">Juglans regia</name>
    <name type="common">English walnut</name>
    <dbReference type="NCBI Taxonomy" id="51240"/>
    <lineage>
        <taxon>Eukaryota</taxon>
        <taxon>Viridiplantae</taxon>
        <taxon>Streptophyta</taxon>
        <taxon>Embryophyta</taxon>
        <taxon>Tracheophyta</taxon>
        <taxon>Spermatophyta</taxon>
        <taxon>Magnoliopsida</taxon>
        <taxon>eudicotyledons</taxon>
        <taxon>Gunneridae</taxon>
        <taxon>Pentapetalae</taxon>
        <taxon>rosids</taxon>
        <taxon>fabids</taxon>
        <taxon>Fagales</taxon>
        <taxon>Juglandaceae</taxon>
        <taxon>Juglans</taxon>
    </lineage>
</organism>
<dbReference type="GO" id="GO:0009505">
    <property type="term" value="C:plant-type cell wall"/>
    <property type="evidence" value="ECO:0000318"/>
    <property type="project" value="GO_Central"/>
</dbReference>
<dbReference type="CDD" id="cd15797">
    <property type="entry name" value="PMEI"/>
    <property type="match status" value="1"/>
</dbReference>
<proteinExistence type="inferred from homology"/>
<dbReference type="FunCoup" id="A0A2I4FE78">
    <property type="interactions" value="10"/>
</dbReference>
<dbReference type="GO" id="GO:0009827">
    <property type="term" value="P:plant-type cell wall modification"/>
    <property type="evidence" value="ECO:0000318"/>
    <property type="project" value="GO_Central"/>
</dbReference>
<dbReference type="GeneID" id="108998006"/>
<dbReference type="RefSeq" id="XP_018829959.1">
    <property type="nucleotide sequence ID" value="XM_018974414.2"/>
</dbReference>
<gene>
    <name evidence="5" type="primary">LOC108998006</name>
</gene>